<sequence length="91" mass="9647">MLRPPPQSGDISPGAADEMTLIDDRLVFLDADKASCTQALARTSARSFADVVGKLDVASRILSGEGGLVHDMVADAVAHLPRFFADRPDIP</sequence>
<protein>
    <submittedName>
        <fullName evidence="1">Uncharacterized protein</fullName>
    </submittedName>
</protein>
<dbReference type="EMBL" id="MT144086">
    <property type="protein sequence ID" value="QJA48473.1"/>
    <property type="molecule type" value="Genomic_DNA"/>
</dbReference>
<gene>
    <name evidence="1" type="ORF">TM448A00967_0002</name>
</gene>
<accession>A0A6H1ZKM0</accession>
<organism evidence="1">
    <name type="scientific">viral metagenome</name>
    <dbReference type="NCBI Taxonomy" id="1070528"/>
    <lineage>
        <taxon>unclassified sequences</taxon>
        <taxon>metagenomes</taxon>
        <taxon>organismal metagenomes</taxon>
    </lineage>
</organism>
<name>A0A6H1ZKM0_9ZZZZ</name>
<evidence type="ECO:0000313" key="1">
    <source>
        <dbReference type="EMBL" id="QJA48473.1"/>
    </source>
</evidence>
<reference evidence="1" key="1">
    <citation type="submission" date="2020-03" db="EMBL/GenBank/DDBJ databases">
        <title>The deep terrestrial virosphere.</title>
        <authorList>
            <person name="Holmfeldt K."/>
            <person name="Nilsson E."/>
            <person name="Simone D."/>
            <person name="Lopez-Fernandez M."/>
            <person name="Wu X."/>
            <person name="de Brujin I."/>
            <person name="Lundin D."/>
            <person name="Andersson A."/>
            <person name="Bertilsson S."/>
            <person name="Dopson M."/>
        </authorList>
    </citation>
    <scope>NUCLEOTIDE SEQUENCE</scope>
    <source>
        <strain evidence="1">TM448A00967</strain>
    </source>
</reference>
<dbReference type="AlphaFoldDB" id="A0A6H1ZKM0"/>
<proteinExistence type="predicted"/>